<evidence type="ECO:0000256" key="4">
    <source>
        <dbReference type="SAM" id="MobiDB-lite"/>
    </source>
</evidence>
<keyword evidence="2" id="KW-0808">Transferase</keyword>
<evidence type="ECO:0000256" key="3">
    <source>
        <dbReference type="ARBA" id="ARBA00023315"/>
    </source>
</evidence>
<dbReference type="CDD" id="cd07989">
    <property type="entry name" value="LPLAT_AGPAT-like"/>
    <property type="match status" value="1"/>
</dbReference>
<feature type="transmembrane region" description="Helical" evidence="5">
    <location>
        <begin position="7"/>
        <end position="28"/>
    </location>
</feature>
<evidence type="ECO:0000256" key="1">
    <source>
        <dbReference type="ARBA" id="ARBA00005189"/>
    </source>
</evidence>
<dbReference type="GO" id="GO:0016746">
    <property type="term" value="F:acyltransferase activity"/>
    <property type="evidence" value="ECO:0007669"/>
    <property type="project" value="UniProtKB-KW"/>
</dbReference>
<feature type="transmembrane region" description="Helical" evidence="5">
    <location>
        <begin position="34"/>
        <end position="54"/>
    </location>
</feature>
<evidence type="ECO:0000259" key="6">
    <source>
        <dbReference type="SMART" id="SM00563"/>
    </source>
</evidence>
<sequence length="259" mass="29223">MLFLRSTVFQVLFYSVTLIQMLLFSPAMLLPRKWGWWIVPVWSKTLLGLMRLIVGLKVEIRGRENLPAGGFIAAMKHQSAWETVTLIPLFSSPTFILKRELRWIPIFGWYTAKYKQIPINRGKRSEALAAMIEAAKEAIAEKRQIMIFPEGTRRPAGAEPKYKFGIAHLYRDLKCPVVPIAHNAGLYWPRSSWLVYPGTVIVEIMPPIEPGLAPDVFHEQMVDAIETASNALIEEARSAERPSPVLAEIDEGRVPSASS</sequence>
<keyword evidence="5" id="KW-0812">Transmembrane</keyword>
<dbReference type="PANTHER" id="PTHR10434">
    <property type="entry name" value="1-ACYL-SN-GLYCEROL-3-PHOSPHATE ACYLTRANSFERASE"/>
    <property type="match status" value="1"/>
</dbReference>
<protein>
    <submittedName>
        <fullName evidence="7">1-acyl-sn-glycerol-3-phosphate acyltransferase</fullName>
    </submittedName>
</protein>
<dbReference type="EMBL" id="FXTT01000004">
    <property type="protein sequence ID" value="SMP30243.1"/>
    <property type="molecule type" value="Genomic_DNA"/>
</dbReference>
<dbReference type="Proteomes" id="UP001157914">
    <property type="component" value="Unassembled WGS sequence"/>
</dbReference>
<dbReference type="RefSeq" id="WP_155193527.1">
    <property type="nucleotide sequence ID" value="NZ_BAAAEA010000004.1"/>
</dbReference>
<dbReference type="SMART" id="SM00563">
    <property type="entry name" value="PlsC"/>
    <property type="match status" value="1"/>
</dbReference>
<organism evidence="7 8">
    <name type="scientific">Roseibium denhamense</name>
    <dbReference type="NCBI Taxonomy" id="76305"/>
    <lineage>
        <taxon>Bacteria</taxon>
        <taxon>Pseudomonadati</taxon>
        <taxon>Pseudomonadota</taxon>
        <taxon>Alphaproteobacteria</taxon>
        <taxon>Hyphomicrobiales</taxon>
        <taxon>Stappiaceae</taxon>
        <taxon>Roseibium</taxon>
    </lineage>
</organism>
<keyword evidence="3 7" id="KW-0012">Acyltransferase</keyword>
<evidence type="ECO:0000256" key="5">
    <source>
        <dbReference type="SAM" id="Phobius"/>
    </source>
</evidence>
<comment type="caution">
    <text evidence="7">The sequence shown here is derived from an EMBL/GenBank/DDBJ whole genome shotgun (WGS) entry which is preliminary data.</text>
</comment>
<dbReference type="InterPro" id="IPR002123">
    <property type="entry name" value="Plipid/glycerol_acylTrfase"/>
</dbReference>
<dbReference type="Pfam" id="PF01553">
    <property type="entry name" value="Acyltransferase"/>
    <property type="match status" value="1"/>
</dbReference>
<accession>A0ABY1PAP3</accession>
<keyword evidence="8" id="KW-1185">Reference proteome</keyword>
<proteinExistence type="predicted"/>
<keyword evidence="5" id="KW-0472">Membrane</keyword>
<gene>
    <name evidence="7" type="ORF">SAMN06265374_3223</name>
</gene>
<evidence type="ECO:0000313" key="8">
    <source>
        <dbReference type="Proteomes" id="UP001157914"/>
    </source>
</evidence>
<dbReference type="PANTHER" id="PTHR10434:SF40">
    <property type="entry name" value="1-ACYL-SN-GLYCEROL-3-PHOSPHATE ACYLTRANSFERASE"/>
    <property type="match status" value="1"/>
</dbReference>
<reference evidence="7 8" key="1">
    <citation type="submission" date="2017-05" db="EMBL/GenBank/DDBJ databases">
        <authorList>
            <person name="Varghese N."/>
            <person name="Submissions S."/>
        </authorList>
    </citation>
    <scope>NUCLEOTIDE SEQUENCE [LARGE SCALE GENOMIC DNA]</scope>
    <source>
        <strain evidence="7 8">DSM 15949</strain>
    </source>
</reference>
<evidence type="ECO:0000256" key="2">
    <source>
        <dbReference type="ARBA" id="ARBA00022679"/>
    </source>
</evidence>
<keyword evidence="5" id="KW-1133">Transmembrane helix</keyword>
<name>A0ABY1PAP3_9HYPH</name>
<feature type="domain" description="Phospholipid/glycerol acyltransferase" evidence="6">
    <location>
        <begin position="71"/>
        <end position="185"/>
    </location>
</feature>
<evidence type="ECO:0000313" key="7">
    <source>
        <dbReference type="EMBL" id="SMP30243.1"/>
    </source>
</evidence>
<comment type="pathway">
    <text evidence="1">Lipid metabolism.</text>
</comment>
<dbReference type="SUPFAM" id="SSF69593">
    <property type="entry name" value="Glycerol-3-phosphate (1)-acyltransferase"/>
    <property type="match status" value="1"/>
</dbReference>
<feature type="region of interest" description="Disordered" evidence="4">
    <location>
        <begin position="236"/>
        <end position="259"/>
    </location>
</feature>